<evidence type="ECO:0000313" key="1">
    <source>
        <dbReference type="EMBL" id="CAB4764655.1"/>
    </source>
</evidence>
<accession>A0A6J6V055</accession>
<organism evidence="1">
    <name type="scientific">freshwater metagenome</name>
    <dbReference type="NCBI Taxonomy" id="449393"/>
    <lineage>
        <taxon>unclassified sequences</taxon>
        <taxon>metagenomes</taxon>
        <taxon>ecological metagenomes</taxon>
    </lineage>
</organism>
<name>A0A6J6V055_9ZZZZ</name>
<gene>
    <name evidence="1" type="ORF">UFOPK2761_02925</name>
</gene>
<sequence>MRFTEHELTRAMEAAAKSVLAVRRPNRKRDVEQVWAGMTRYQRYQLLDSLGDQVLPVLVALPDVEVATGTRPTYTDAQVEQVVRERLDATPGGRLRRAVVLKARVALVQAALAGVPPRQDPDALVVPDHL</sequence>
<dbReference type="EMBL" id="CAEZYQ010000030">
    <property type="protein sequence ID" value="CAB4764655.1"/>
    <property type="molecule type" value="Genomic_DNA"/>
</dbReference>
<protein>
    <submittedName>
        <fullName evidence="1">Unannotated protein</fullName>
    </submittedName>
</protein>
<proteinExistence type="predicted"/>
<reference evidence="1" key="1">
    <citation type="submission" date="2020-05" db="EMBL/GenBank/DDBJ databases">
        <authorList>
            <person name="Chiriac C."/>
            <person name="Salcher M."/>
            <person name="Ghai R."/>
            <person name="Kavagutti S V."/>
        </authorList>
    </citation>
    <scope>NUCLEOTIDE SEQUENCE</scope>
</reference>
<dbReference type="AlphaFoldDB" id="A0A6J6V055"/>